<comment type="caution">
    <text evidence="1">The sequence shown here is derived from an EMBL/GenBank/DDBJ whole genome shotgun (WGS) entry which is preliminary data.</text>
</comment>
<dbReference type="EMBL" id="JANHOG010000270">
    <property type="protein sequence ID" value="KAJ3556107.1"/>
    <property type="molecule type" value="Genomic_DNA"/>
</dbReference>
<dbReference type="Proteomes" id="UP001148662">
    <property type="component" value="Unassembled WGS sequence"/>
</dbReference>
<evidence type="ECO:0000313" key="2">
    <source>
        <dbReference type="Proteomes" id="UP001148662"/>
    </source>
</evidence>
<evidence type="ECO:0000313" key="1">
    <source>
        <dbReference type="EMBL" id="KAJ3556107.1"/>
    </source>
</evidence>
<reference evidence="1" key="1">
    <citation type="submission" date="2022-07" db="EMBL/GenBank/DDBJ databases">
        <title>Genome Sequence of Phlebia brevispora.</title>
        <authorList>
            <person name="Buettner E."/>
        </authorList>
    </citation>
    <scope>NUCLEOTIDE SEQUENCE</scope>
    <source>
        <strain evidence="1">MPL23</strain>
    </source>
</reference>
<organism evidence="1 2">
    <name type="scientific">Phlebia brevispora</name>
    <dbReference type="NCBI Taxonomy" id="194682"/>
    <lineage>
        <taxon>Eukaryota</taxon>
        <taxon>Fungi</taxon>
        <taxon>Dikarya</taxon>
        <taxon>Basidiomycota</taxon>
        <taxon>Agaricomycotina</taxon>
        <taxon>Agaricomycetes</taxon>
        <taxon>Polyporales</taxon>
        <taxon>Meruliaceae</taxon>
        <taxon>Phlebia</taxon>
    </lineage>
</organism>
<proteinExistence type="predicted"/>
<accession>A0ACC1T9Y5</accession>
<sequence>MCKFRRVRNVYSCGHGITLPEEEIRCDSEKCKFSPNHPATCVPPQCLRTCWQYHQFPELYSPHIDALCPTCAAAQ</sequence>
<keyword evidence="2" id="KW-1185">Reference proteome</keyword>
<protein>
    <submittedName>
        <fullName evidence="1">Uncharacterized protein</fullName>
    </submittedName>
</protein>
<gene>
    <name evidence="1" type="ORF">NM688_g2211</name>
</gene>
<name>A0ACC1T9Y5_9APHY</name>